<feature type="transmembrane region" description="Helical" evidence="3">
    <location>
        <begin position="61"/>
        <end position="85"/>
    </location>
</feature>
<dbReference type="PANTHER" id="PTHR10185">
    <property type="entry name" value="PHOSPHOLIPASE D - RELATED"/>
    <property type="match status" value="1"/>
</dbReference>
<protein>
    <submittedName>
        <fullName evidence="5">PhosphoLipase D family member</fullName>
    </submittedName>
</protein>
<dbReference type="InterPro" id="IPR032803">
    <property type="entry name" value="PLDc_3"/>
</dbReference>
<dbReference type="SMART" id="SM00155">
    <property type="entry name" value="PLDc"/>
    <property type="match status" value="2"/>
</dbReference>
<dbReference type="SUPFAM" id="SSF56024">
    <property type="entry name" value="Phospholipase D/nuclease"/>
    <property type="match status" value="2"/>
</dbReference>
<reference evidence="5 6" key="1">
    <citation type="submission" date="2023-09" db="EMBL/GenBank/DDBJ databases">
        <title>Nesidiocoris tenuis whole genome shotgun sequence.</title>
        <authorList>
            <person name="Shibata T."/>
            <person name="Shimoda M."/>
            <person name="Kobayashi T."/>
            <person name="Uehara T."/>
        </authorList>
    </citation>
    <scope>NUCLEOTIDE SEQUENCE [LARGE SCALE GENOMIC DNA]</scope>
    <source>
        <strain evidence="5 6">Japan</strain>
    </source>
</reference>
<accession>A0ABN7BDU5</accession>
<dbReference type="EMBL" id="AP028922">
    <property type="protein sequence ID" value="BET02546.1"/>
    <property type="molecule type" value="Genomic_DNA"/>
</dbReference>
<dbReference type="PANTHER" id="PTHR10185:SF17">
    <property type="entry name" value="GM01519P-RELATED"/>
    <property type="match status" value="1"/>
</dbReference>
<feature type="domain" description="PLD phosphodiesterase" evidence="4">
    <location>
        <begin position="233"/>
        <end position="260"/>
    </location>
</feature>
<dbReference type="Proteomes" id="UP001307889">
    <property type="component" value="Chromosome 14"/>
</dbReference>
<comment type="similarity">
    <text evidence="1">Belongs to the phospholipase D family.</text>
</comment>
<evidence type="ECO:0000313" key="6">
    <source>
        <dbReference type="Proteomes" id="UP001307889"/>
    </source>
</evidence>
<dbReference type="Gene3D" id="3.30.870.10">
    <property type="entry name" value="Endonuclease Chain A"/>
    <property type="match status" value="2"/>
</dbReference>
<dbReference type="CDD" id="cd09107">
    <property type="entry name" value="PLDc_vPLD3_4_5_like_2"/>
    <property type="match status" value="1"/>
</dbReference>
<dbReference type="Pfam" id="PF13918">
    <property type="entry name" value="PLDc_3"/>
    <property type="match status" value="1"/>
</dbReference>
<keyword evidence="3" id="KW-1133">Transmembrane helix</keyword>
<name>A0ABN7BDU5_9HEMI</name>
<keyword evidence="3" id="KW-0812">Transmembrane</keyword>
<dbReference type="CDD" id="cd09106">
    <property type="entry name" value="PLDc_vPLD3_4_5_like_1"/>
    <property type="match status" value="1"/>
</dbReference>
<feature type="domain" description="PLD phosphodiesterase" evidence="4">
    <location>
        <begin position="448"/>
        <end position="474"/>
    </location>
</feature>
<keyword evidence="6" id="KW-1185">Reference proteome</keyword>
<gene>
    <name evidence="5" type="ORF">NTJ_15364</name>
</gene>
<dbReference type="PROSITE" id="PS50035">
    <property type="entry name" value="PLD"/>
    <property type="match status" value="2"/>
</dbReference>
<sequence length="511" mass="58276">MKITATTSDPKQKTKLTRTVDRRSSTRSDDYDEWDSRYMLRTDHDDFAAAYNDMWGGQKAWFKPSCVPITIILLLIVLVVLLPLLDAAEKQHRSAEHNYTLNRCHQDCVFTLVETIPDGMSYRNSSTGYPSTYETWKGMLARAKTSVEIASYYWTLRDEDVHDGNDKRSEKWPGSDRGEDIFNDLLNIGKQRGIKVKIVQSQPSKSQPCLDTEILARKGLAEVRSINMKRLVGAGILHTKLWITDREEVYVGSANTDWRSLSHVKELGLHVRNCSCLLEDYAKIFDAYWEVALPDALIPPKWPSDLETVFNENHPMTVNVNGSDVSVYLSSSPPQMCPEGRDTDVKSILDTIEKADHFIYVAVMDYIPLMIYGPKPVYWPVIDDALRAAAINRRVDVKLLISYWNHTRSEERLFLKSLTILSESYKGVAISVKFFVVPSSTAQRKIPFARVNHNKYMVTDNVAYIGTSNWSGDYFVNTAGVGTIVMGNSSLRQELEDIFMRDWMSEFAYPI</sequence>
<dbReference type="InterPro" id="IPR050874">
    <property type="entry name" value="Diverse_PLD-related"/>
</dbReference>
<evidence type="ECO:0000313" key="5">
    <source>
        <dbReference type="EMBL" id="BET02546.1"/>
    </source>
</evidence>
<evidence type="ECO:0000259" key="4">
    <source>
        <dbReference type="PROSITE" id="PS50035"/>
    </source>
</evidence>
<evidence type="ECO:0000256" key="1">
    <source>
        <dbReference type="ARBA" id="ARBA00008664"/>
    </source>
</evidence>
<evidence type="ECO:0000256" key="2">
    <source>
        <dbReference type="SAM" id="MobiDB-lite"/>
    </source>
</evidence>
<evidence type="ECO:0000256" key="3">
    <source>
        <dbReference type="SAM" id="Phobius"/>
    </source>
</evidence>
<feature type="region of interest" description="Disordered" evidence="2">
    <location>
        <begin position="1"/>
        <end position="29"/>
    </location>
</feature>
<feature type="compositionally biased region" description="Basic and acidic residues" evidence="2">
    <location>
        <begin position="18"/>
        <end position="29"/>
    </location>
</feature>
<keyword evidence="3" id="KW-0472">Membrane</keyword>
<dbReference type="InterPro" id="IPR001736">
    <property type="entry name" value="PLipase_D/transphosphatidylase"/>
</dbReference>
<proteinExistence type="inferred from homology"/>
<organism evidence="5 6">
    <name type="scientific">Nesidiocoris tenuis</name>
    <dbReference type="NCBI Taxonomy" id="355587"/>
    <lineage>
        <taxon>Eukaryota</taxon>
        <taxon>Metazoa</taxon>
        <taxon>Ecdysozoa</taxon>
        <taxon>Arthropoda</taxon>
        <taxon>Hexapoda</taxon>
        <taxon>Insecta</taxon>
        <taxon>Pterygota</taxon>
        <taxon>Neoptera</taxon>
        <taxon>Paraneoptera</taxon>
        <taxon>Hemiptera</taxon>
        <taxon>Heteroptera</taxon>
        <taxon>Panheteroptera</taxon>
        <taxon>Cimicomorpha</taxon>
        <taxon>Miridae</taxon>
        <taxon>Dicyphina</taxon>
        <taxon>Nesidiocoris</taxon>
    </lineage>
</organism>